<evidence type="ECO:0000313" key="4">
    <source>
        <dbReference type="Proteomes" id="UP001212997"/>
    </source>
</evidence>
<dbReference type="InterPro" id="IPR028163">
    <property type="entry name" value="HAUS_6_N"/>
</dbReference>
<dbReference type="AlphaFoldDB" id="A0AAD5UY30"/>
<comment type="caution">
    <text evidence="3">The sequence shown here is derived from an EMBL/GenBank/DDBJ whole genome shotgun (WGS) entry which is preliminary data.</text>
</comment>
<gene>
    <name evidence="3" type="ORF">NLI96_g8031</name>
</gene>
<sequence>MEDVSYFLVAKIEGSIASAKKILSVYPCTQPSDTVSFRTSLTKYVEGLKNAALRGADAMVGIVLPASWWKEVIVRKSLFEECSGERFERLLLSLSTEAILRCSPRPYLSKSLQPLSDADLSHLYFESLAKSQIAQSQWEHVAARYEKRSENIRSLRYLIANPHRNHQSRYKHISTDRLLAQQKSRIDDLASSFWAEEDGWKALTTLAKFAGLNIEPCQSDAPLSALGDDRDIFEKKVDPQPEEPLPVAAAHHPSRILKLKKFKISSAGLSPSGNAAGENSEECLENHYYSRNLVVAEVQETEINLQHSLRDSLSQSMLEEEKLREQLRSLRSSLRPKKSSHRSLHLHLRTYETGSSIDFKSLPSRIDMSSFGLEGPTDHESTLHERVSKLRTSQLPQWPRVPEPAPKHLFEPSKLPQPAGRTKPNPLYAQNRQTEPKIPRKSSISTKARARRSSVFARRKTLNFDDEVERIIETVLDGYESPEGGDITRTPEHKITRGAQLTPRSTIKRGAPQPTFDMESRERAFTTQLPRLSEDIQLDLGDMDDDEVDGGDKYQHEGHSLTLKEMLLSTDVSYVGILEDPEGEVFDEDGDWE</sequence>
<organism evidence="3 4">
    <name type="scientific">Meripilus lineatus</name>
    <dbReference type="NCBI Taxonomy" id="2056292"/>
    <lineage>
        <taxon>Eukaryota</taxon>
        <taxon>Fungi</taxon>
        <taxon>Dikarya</taxon>
        <taxon>Basidiomycota</taxon>
        <taxon>Agaricomycotina</taxon>
        <taxon>Agaricomycetes</taxon>
        <taxon>Polyporales</taxon>
        <taxon>Meripilaceae</taxon>
        <taxon>Meripilus</taxon>
    </lineage>
</organism>
<feature type="compositionally biased region" description="Basic and acidic residues" evidence="1">
    <location>
        <begin position="376"/>
        <end position="388"/>
    </location>
</feature>
<proteinExistence type="predicted"/>
<dbReference type="EMBL" id="JANAWD010000350">
    <property type="protein sequence ID" value="KAJ3480894.1"/>
    <property type="molecule type" value="Genomic_DNA"/>
</dbReference>
<evidence type="ECO:0000256" key="1">
    <source>
        <dbReference type="SAM" id="MobiDB-lite"/>
    </source>
</evidence>
<accession>A0AAD5UY30</accession>
<dbReference type="Proteomes" id="UP001212997">
    <property type="component" value="Unassembled WGS sequence"/>
</dbReference>
<evidence type="ECO:0000313" key="3">
    <source>
        <dbReference type="EMBL" id="KAJ3480894.1"/>
    </source>
</evidence>
<feature type="domain" description="HAUS augmin-like complex subunit 6 N-terminal" evidence="2">
    <location>
        <begin position="1"/>
        <end position="181"/>
    </location>
</feature>
<reference evidence="3" key="1">
    <citation type="submission" date="2022-07" db="EMBL/GenBank/DDBJ databases">
        <title>Genome Sequence of Physisporinus lineatus.</title>
        <authorList>
            <person name="Buettner E."/>
        </authorList>
    </citation>
    <scope>NUCLEOTIDE SEQUENCE</scope>
    <source>
        <strain evidence="3">VT162</strain>
    </source>
</reference>
<protein>
    <recommendedName>
        <fullName evidence="2">HAUS augmin-like complex subunit 6 N-terminal domain-containing protein</fullName>
    </recommendedName>
</protein>
<keyword evidence="4" id="KW-1185">Reference proteome</keyword>
<feature type="region of interest" description="Disordered" evidence="1">
    <location>
        <begin position="370"/>
        <end position="450"/>
    </location>
</feature>
<name>A0AAD5UY30_9APHY</name>
<dbReference type="Pfam" id="PF14661">
    <property type="entry name" value="HAUS6_N"/>
    <property type="match status" value="1"/>
</dbReference>
<evidence type="ECO:0000259" key="2">
    <source>
        <dbReference type="Pfam" id="PF14661"/>
    </source>
</evidence>